<dbReference type="Proteomes" id="UP001144673">
    <property type="component" value="Chromosome 6"/>
</dbReference>
<evidence type="ECO:0000313" key="1">
    <source>
        <dbReference type="EMBL" id="KAJ4155495.1"/>
    </source>
</evidence>
<dbReference type="RefSeq" id="XP_056055619.1">
    <property type="nucleotide sequence ID" value="XM_056198695.1"/>
</dbReference>
<dbReference type="AlphaFoldDB" id="A0A9W8UP51"/>
<organism evidence="1 2">
    <name type="scientific">Akanthomyces muscarius</name>
    <name type="common">Entomopathogenic fungus</name>
    <name type="synonym">Lecanicillium muscarium</name>
    <dbReference type="NCBI Taxonomy" id="2231603"/>
    <lineage>
        <taxon>Eukaryota</taxon>
        <taxon>Fungi</taxon>
        <taxon>Dikarya</taxon>
        <taxon>Ascomycota</taxon>
        <taxon>Pezizomycotina</taxon>
        <taxon>Sordariomycetes</taxon>
        <taxon>Hypocreomycetidae</taxon>
        <taxon>Hypocreales</taxon>
        <taxon>Cordycipitaceae</taxon>
        <taxon>Akanthomyces</taxon>
    </lineage>
</organism>
<keyword evidence="2" id="KW-1185">Reference proteome</keyword>
<protein>
    <submittedName>
        <fullName evidence="1">Uncharacterized protein</fullName>
    </submittedName>
</protein>
<proteinExistence type="predicted"/>
<dbReference type="GeneID" id="80887894"/>
<comment type="caution">
    <text evidence="1">The sequence shown here is derived from an EMBL/GenBank/DDBJ whole genome shotgun (WGS) entry which is preliminary data.</text>
</comment>
<evidence type="ECO:0000313" key="2">
    <source>
        <dbReference type="Proteomes" id="UP001144673"/>
    </source>
</evidence>
<reference evidence="1" key="1">
    <citation type="journal article" date="2023" name="Access Microbiol">
        <title>De-novo genome assembly for Akanthomyces muscarius, a biocontrol agent of insect agricultural pests.</title>
        <authorList>
            <person name="Erdos Z."/>
            <person name="Studholme D.J."/>
            <person name="Raymond B."/>
            <person name="Sharma M."/>
        </authorList>
    </citation>
    <scope>NUCLEOTIDE SEQUENCE</scope>
    <source>
        <strain evidence="1">Ve6</strain>
    </source>
</reference>
<gene>
    <name evidence="1" type="ORF">LMH87_000735</name>
</gene>
<sequence>MAKREMLDPMICQACDTGLVSGDTVYRCDECEFGISTFCDSCHGHGQRCYHEVAPAKLEPGKDLKNQNKDGDLGFGLKCDGCKAKLREGMLCWHCKSCFEPNFCSNCWRRSDKRCKHSGQGKNKVQLRMVGKSSTTTGEVLDGIDIVSTILGG</sequence>
<accession>A0A9W8UP51</accession>
<name>A0A9W8UP51_AKAMU</name>
<dbReference type="KEGG" id="amus:LMH87_000735"/>
<dbReference type="EMBL" id="JAJHUN010000007">
    <property type="protein sequence ID" value="KAJ4155495.1"/>
    <property type="molecule type" value="Genomic_DNA"/>
</dbReference>